<dbReference type="InterPro" id="IPR004447">
    <property type="entry name" value="Peptidase_S41A"/>
</dbReference>
<name>R1CT08_9FIRM</name>
<dbReference type="SUPFAM" id="SSF52096">
    <property type="entry name" value="ClpP/crotonase"/>
    <property type="match status" value="1"/>
</dbReference>
<gene>
    <name evidence="8" type="ORF">L21TH_0141</name>
</gene>
<dbReference type="SMART" id="SM00228">
    <property type="entry name" value="PDZ"/>
    <property type="match status" value="1"/>
</dbReference>
<keyword evidence="6" id="KW-0732">Signal</keyword>
<dbReference type="Gene3D" id="3.30.750.44">
    <property type="match status" value="1"/>
</dbReference>
<dbReference type="InterPro" id="IPR002477">
    <property type="entry name" value="Peptidoglycan-bd-like"/>
</dbReference>
<comment type="caution">
    <text evidence="8">The sequence shown here is derived from an EMBL/GenBank/DDBJ whole genome shotgun (WGS) entry which is preliminary data.</text>
</comment>
<dbReference type="PROSITE" id="PS50106">
    <property type="entry name" value="PDZ"/>
    <property type="match status" value="1"/>
</dbReference>
<dbReference type="Gene3D" id="1.10.101.10">
    <property type="entry name" value="PGBD-like superfamily/PGBD"/>
    <property type="match status" value="1"/>
</dbReference>
<comment type="similarity">
    <text evidence="1 5">Belongs to the peptidase S41A family.</text>
</comment>
<dbReference type="InterPro" id="IPR029045">
    <property type="entry name" value="ClpP/crotonase-like_dom_sf"/>
</dbReference>
<dbReference type="Proteomes" id="UP000013378">
    <property type="component" value="Unassembled WGS sequence"/>
</dbReference>
<dbReference type="PANTHER" id="PTHR32060:SF30">
    <property type="entry name" value="CARBOXY-TERMINAL PROCESSING PROTEASE CTPA"/>
    <property type="match status" value="1"/>
</dbReference>
<organism evidence="8 9">
    <name type="scientific">Caldisalinibacter kiritimatiensis</name>
    <dbReference type="NCBI Taxonomy" id="1304284"/>
    <lineage>
        <taxon>Bacteria</taxon>
        <taxon>Bacillati</taxon>
        <taxon>Bacillota</taxon>
        <taxon>Tissierellia</taxon>
        <taxon>Tissierellales</taxon>
        <taxon>Thermohalobacteraceae</taxon>
        <taxon>Caldisalinibacter</taxon>
    </lineage>
</organism>
<dbReference type="InterPro" id="IPR001478">
    <property type="entry name" value="PDZ"/>
</dbReference>
<reference evidence="8 9" key="1">
    <citation type="journal article" date="2015" name="Geomicrobiol. J.">
        <title>Caldisalinibacter kiritimatiensis gen. nov., sp. nov., a moderately thermohalophilic thiosulfate-reducing bacterium from a hypersaline microbial mat.</title>
        <authorList>
            <person name="Ben Hania W."/>
            <person name="Joseph M."/>
            <person name="Fiebig A."/>
            <person name="Bunk B."/>
            <person name="Klenk H.-P."/>
            <person name="Fardeau M.-L."/>
            <person name="Spring S."/>
        </authorList>
    </citation>
    <scope>NUCLEOTIDE SEQUENCE [LARGE SCALE GENOMIC DNA]</scope>
    <source>
        <strain evidence="8 9">L21-TH-D2</strain>
    </source>
</reference>
<dbReference type="Gene3D" id="3.90.226.10">
    <property type="entry name" value="2-enoyl-CoA Hydratase, Chain A, domain 1"/>
    <property type="match status" value="1"/>
</dbReference>
<dbReference type="Pfam" id="PF03572">
    <property type="entry name" value="Peptidase_S41"/>
    <property type="match status" value="1"/>
</dbReference>
<dbReference type="SUPFAM" id="SSF47090">
    <property type="entry name" value="PGBD-like"/>
    <property type="match status" value="1"/>
</dbReference>
<dbReference type="InterPro" id="IPR036365">
    <property type="entry name" value="PGBD-like_sf"/>
</dbReference>
<dbReference type="PANTHER" id="PTHR32060">
    <property type="entry name" value="TAIL-SPECIFIC PROTEASE"/>
    <property type="match status" value="1"/>
</dbReference>
<dbReference type="InterPro" id="IPR036034">
    <property type="entry name" value="PDZ_sf"/>
</dbReference>
<keyword evidence="3 5" id="KW-0378">Hydrolase</keyword>
<dbReference type="Pfam" id="PF01471">
    <property type="entry name" value="PG_binding_1"/>
    <property type="match status" value="1"/>
</dbReference>
<dbReference type="SMART" id="SM00245">
    <property type="entry name" value="TSPc"/>
    <property type="match status" value="1"/>
</dbReference>
<feature type="signal peptide" evidence="6">
    <location>
        <begin position="1"/>
        <end position="26"/>
    </location>
</feature>
<dbReference type="CDD" id="cd06782">
    <property type="entry name" value="cpPDZ_CPP-like"/>
    <property type="match status" value="1"/>
</dbReference>
<dbReference type="SUPFAM" id="SSF50156">
    <property type="entry name" value="PDZ domain-like"/>
    <property type="match status" value="1"/>
</dbReference>
<evidence type="ECO:0000259" key="7">
    <source>
        <dbReference type="PROSITE" id="PS50106"/>
    </source>
</evidence>
<dbReference type="GO" id="GO:0030288">
    <property type="term" value="C:outer membrane-bounded periplasmic space"/>
    <property type="evidence" value="ECO:0007669"/>
    <property type="project" value="TreeGrafter"/>
</dbReference>
<dbReference type="InterPro" id="IPR055210">
    <property type="entry name" value="CtpA/B_N"/>
</dbReference>
<evidence type="ECO:0000256" key="5">
    <source>
        <dbReference type="RuleBase" id="RU004404"/>
    </source>
</evidence>
<dbReference type="Gene3D" id="2.30.42.10">
    <property type="match status" value="1"/>
</dbReference>
<evidence type="ECO:0000256" key="4">
    <source>
        <dbReference type="ARBA" id="ARBA00022825"/>
    </source>
</evidence>
<dbReference type="InterPro" id="IPR036366">
    <property type="entry name" value="PGBDSf"/>
</dbReference>
<dbReference type="NCBIfam" id="TIGR00225">
    <property type="entry name" value="prc"/>
    <property type="match status" value="1"/>
</dbReference>
<dbReference type="STRING" id="1304284.L21TH_0141"/>
<dbReference type="GO" id="GO:0006508">
    <property type="term" value="P:proteolysis"/>
    <property type="evidence" value="ECO:0007669"/>
    <property type="project" value="UniProtKB-KW"/>
</dbReference>
<feature type="chain" id="PRO_5038739740" evidence="6">
    <location>
        <begin position="27"/>
        <end position="471"/>
    </location>
</feature>
<keyword evidence="9" id="KW-1185">Reference proteome</keyword>
<dbReference type="InterPro" id="IPR005151">
    <property type="entry name" value="Tail-specific_protease"/>
</dbReference>
<dbReference type="OrthoDB" id="9812068at2"/>
<dbReference type="RefSeq" id="WP_006306239.1">
    <property type="nucleotide sequence ID" value="NZ_ARZA01000020.1"/>
</dbReference>
<dbReference type="EMBL" id="ARZA01000020">
    <property type="protein sequence ID" value="EOD01786.1"/>
    <property type="molecule type" value="Genomic_DNA"/>
</dbReference>
<keyword evidence="2 5" id="KW-0645">Protease</keyword>
<protein>
    <submittedName>
        <fullName evidence="8">Carboxyl-terminal protease</fullName>
    </submittedName>
</protein>
<feature type="domain" description="PDZ" evidence="7">
    <location>
        <begin position="90"/>
        <end position="158"/>
    </location>
</feature>
<dbReference type="eggNOG" id="COG0793">
    <property type="taxonomic scope" value="Bacteria"/>
</dbReference>
<evidence type="ECO:0000256" key="6">
    <source>
        <dbReference type="SAM" id="SignalP"/>
    </source>
</evidence>
<evidence type="ECO:0000256" key="1">
    <source>
        <dbReference type="ARBA" id="ARBA00009179"/>
    </source>
</evidence>
<dbReference type="FunFam" id="2.30.42.10:FF:000063">
    <property type="entry name" value="Peptidase, S41 family"/>
    <property type="match status" value="1"/>
</dbReference>
<evidence type="ECO:0000256" key="3">
    <source>
        <dbReference type="ARBA" id="ARBA00022801"/>
    </source>
</evidence>
<dbReference type="Pfam" id="PF13180">
    <property type="entry name" value="PDZ_2"/>
    <property type="match status" value="1"/>
</dbReference>
<dbReference type="Pfam" id="PF22694">
    <property type="entry name" value="CtpB_N-like"/>
    <property type="match status" value="1"/>
</dbReference>
<dbReference type="PATRIC" id="fig|1304284.3.peg.139"/>
<sequence>MTNKIKNLVSSIIILSLILTMPISFAFAEGTEEGESTRLQQDFEYLGKIIEFVETIYVDDVTEEELIEGAMDGIFSKLDDYSEYYNPEEFNNLKEEVSGDFGGIGIHITNKNGYITVITPIEGTPGFRAGIKSGDKIVSVDDKDVTGATINEAVNLMRGEPGTEVKIGIIREGVEEVLYFDIVREIINVNPISYEILDNNIGYIKITRFNSNTFENITEALNKFDNENIEKIIIDLRNNPGGFLDEVVEVLRLFVPEGPIVHIKNYDDTVETHKSTLKDPKYELAVLVNEGSASASEIFAGAIKDTEVGTIIGTTTYGKGNVQAIYNLLNGGGIKITIAEYFTPNNNKVNGVGIEPDIVVENTEAEPKLQPDLISYLNKNRKPDLNAVGLDVLAAEKILSILGYNINKPDGVLDKVTFNAIKKFQIDNELYSYGILDFTTQDALLKSAQKYTKPENVDKQLEKAIEVLTGE</sequence>
<evidence type="ECO:0000256" key="2">
    <source>
        <dbReference type="ARBA" id="ARBA00022670"/>
    </source>
</evidence>
<evidence type="ECO:0000313" key="9">
    <source>
        <dbReference type="Proteomes" id="UP000013378"/>
    </source>
</evidence>
<proteinExistence type="inferred from homology"/>
<dbReference type="GO" id="GO:0007165">
    <property type="term" value="P:signal transduction"/>
    <property type="evidence" value="ECO:0007669"/>
    <property type="project" value="TreeGrafter"/>
</dbReference>
<evidence type="ECO:0000313" key="8">
    <source>
        <dbReference type="EMBL" id="EOD01786.1"/>
    </source>
</evidence>
<keyword evidence="4 5" id="KW-0720">Serine protease</keyword>
<dbReference type="GO" id="GO:0004175">
    <property type="term" value="F:endopeptidase activity"/>
    <property type="evidence" value="ECO:0007669"/>
    <property type="project" value="TreeGrafter"/>
</dbReference>
<dbReference type="AlphaFoldDB" id="R1CT08"/>
<dbReference type="GO" id="GO:0008236">
    <property type="term" value="F:serine-type peptidase activity"/>
    <property type="evidence" value="ECO:0007669"/>
    <property type="project" value="UniProtKB-KW"/>
</dbReference>
<accession>R1CT08</accession>
<dbReference type="CDD" id="cd07560">
    <property type="entry name" value="Peptidase_S41_CPP"/>
    <property type="match status" value="1"/>
</dbReference>